<feature type="compositionally biased region" description="Low complexity" evidence="1">
    <location>
        <begin position="276"/>
        <end position="285"/>
    </location>
</feature>
<dbReference type="AlphaFoldDB" id="A0A4Q4TZT8"/>
<feature type="region of interest" description="Disordered" evidence="1">
    <location>
        <begin position="270"/>
        <end position="314"/>
    </location>
</feature>
<dbReference type="OrthoDB" id="5401654at2759"/>
<feature type="compositionally biased region" description="Low complexity" evidence="1">
    <location>
        <begin position="52"/>
        <end position="77"/>
    </location>
</feature>
<reference evidence="2 3" key="1">
    <citation type="submission" date="2018-06" db="EMBL/GenBank/DDBJ databases">
        <title>Complete Genomes of Monosporascus.</title>
        <authorList>
            <person name="Robinson A.J."/>
            <person name="Natvig D.O."/>
        </authorList>
    </citation>
    <scope>NUCLEOTIDE SEQUENCE [LARGE SCALE GENOMIC DNA]</scope>
    <source>
        <strain evidence="2 3">CBS 110550</strain>
    </source>
</reference>
<feature type="region of interest" description="Disordered" evidence="1">
    <location>
        <begin position="354"/>
        <end position="416"/>
    </location>
</feature>
<feature type="region of interest" description="Disordered" evidence="1">
    <location>
        <begin position="436"/>
        <end position="471"/>
    </location>
</feature>
<dbReference type="Proteomes" id="UP000293360">
    <property type="component" value="Unassembled WGS sequence"/>
</dbReference>
<feature type="compositionally biased region" description="Gly residues" evidence="1">
    <location>
        <begin position="462"/>
        <end position="471"/>
    </location>
</feature>
<dbReference type="PANTHER" id="PTHR39610">
    <property type="entry name" value="BZIP DOMAIN-CONTAINING PROTEIN-RELATED"/>
    <property type="match status" value="1"/>
</dbReference>
<feature type="compositionally biased region" description="Low complexity" evidence="1">
    <location>
        <begin position="176"/>
        <end position="189"/>
    </location>
</feature>
<keyword evidence="3" id="KW-1185">Reference proteome</keyword>
<feature type="compositionally biased region" description="Low complexity" evidence="1">
    <location>
        <begin position="448"/>
        <end position="461"/>
    </location>
</feature>
<feature type="region of interest" description="Disordered" evidence="1">
    <location>
        <begin position="1"/>
        <end position="103"/>
    </location>
</feature>
<dbReference type="PANTHER" id="PTHR39610:SF1">
    <property type="match status" value="1"/>
</dbReference>
<organism evidence="2 3">
    <name type="scientific">Monosporascus ibericus</name>
    <dbReference type="NCBI Taxonomy" id="155417"/>
    <lineage>
        <taxon>Eukaryota</taxon>
        <taxon>Fungi</taxon>
        <taxon>Dikarya</taxon>
        <taxon>Ascomycota</taxon>
        <taxon>Pezizomycotina</taxon>
        <taxon>Sordariomycetes</taxon>
        <taxon>Xylariomycetidae</taxon>
        <taxon>Xylariales</taxon>
        <taxon>Xylariales incertae sedis</taxon>
        <taxon>Monosporascus</taxon>
    </lineage>
</organism>
<feature type="region of interest" description="Disordered" evidence="1">
    <location>
        <begin position="127"/>
        <end position="255"/>
    </location>
</feature>
<comment type="caution">
    <text evidence="2">The sequence shown here is derived from an EMBL/GenBank/DDBJ whole genome shotgun (WGS) entry which is preliminary data.</text>
</comment>
<feature type="compositionally biased region" description="Gly residues" evidence="1">
    <location>
        <begin position="358"/>
        <end position="369"/>
    </location>
</feature>
<sequence length="471" mass="47441">MPDLNSVPPSSHVLAASRRASSNQNYQPHPPSTSESSSVNILPSNQPTFNQGLSATSLPSPSLPSAPGAMAPPSALGQDSGGVGTGPGPLRHPRPLTAAELHSQLEQEQELLVNRLTRDLSLLRAAQNSSVVSNASSASTSTTADQSQHASSFTDTHLLSGPGFPIPTSRRHHRTSSSTSARSQTRAVTPGGSAATVPISIPQPHPGGNAASVLEAARNPRGIGMSRQNSTTSTSHRSHSRNQSPQPFAASYTPSGHGFSHQYVSAGDYGGGGGSTSSSYFPRSSTVGYPPPSSHPSNASTAAATPGSELSPGIMPATVRYEETAQYRAELEAAKRENEALKLRIKELERVVRQRRSSGGGGDAGGGGALLRPRSESASTAASIGGGAGVGAAGGAVGGGTSIAGGRRAPERGASTVSLVSSVAVGVSDEELRVGESAASAGLRRDSAGAAPAQGQAQAQGQGQGQGQGQS</sequence>
<proteinExistence type="predicted"/>
<evidence type="ECO:0000313" key="2">
    <source>
        <dbReference type="EMBL" id="RYP11250.1"/>
    </source>
</evidence>
<feature type="compositionally biased region" description="Polar residues" evidence="1">
    <location>
        <begin position="19"/>
        <end position="51"/>
    </location>
</feature>
<name>A0A4Q4TZT8_9PEZI</name>
<feature type="compositionally biased region" description="Low complexity" evidence="1">
    <location>
        <begin position="127"/>
        <end position="152"/>
    </location>
</feature>
<evidence type="ECO:0000256" key="1">
    <source>
        <dbReference type="SAM" id="MobiDB-lite"/>
    </source>
</evidence>
<dbReference type="EMBL" id="QJNU01000004">
    <property type="protein sequence ID" value="RYP11250.1"/>
    <property type="molecule type" value="Genomic_DNA"/>
</dbReference>
<gene>
    <name evidence="2" type="ORF">DL764_000206</name>
</gene>
<protein>
    <submittedName>
        <fullName evidence="2">Uncharacterized protein</fullName>
    </submittedName>
</protein>
<accession>A0A4Q4TZT8</accession>
<feature type="compositionally biased region" description="Gly residues" evidence="1">
    <location>
        <begin position="384"/>
        <end position="403"/>
    </location>
</feature>
<evidence type="ECO:0000313" key="3">
    <source>
        <dbReference type="Proteomes" id="UP000293360"/>
    </source>
</evidence>
<feature type="compositionally biased region" description="Low complexity" evidence="1">
    <location>
        <begin position="226"/>
        <end position="235"/>
    </location>
</feature>